<protein>
    <submittedName>
        <fullName evidence="2">Uncharacterized protein</fullName>
    </submittedName>
</protein>
<dbReference type="EMBL" id="JACBKZ010000006">
    <property type="protein sequence ID" value="KAF5948985.1"/>
    <property type="molecule type" value="Genomic_DNA"/>
</dbReference>
<proteinExistence type="predicted"/>
<evidence type="ECO:0000256" key="1">
    <source>
        <dbReference type="SAM" id="MobiDB-lite"/>
    </source>
</evidence>
<feature type="region of interest" description="Disordered" evidence="1">
    <location>
        <begin position="1"/>
        <end position="21"/>
    </location>
</feature>
<accession>A0A7J7H8R4</accession>
<name>A0A7J7H8R4_CAMSI</name>
<comment type="caution">
    <text evidence="2">The sequence shown here is derived from an EMBL/GenBank/DDBJ whole genome shotgun (WGS) entry which is preliminary data.</text>
</comment>
<evidence type="ECO:0000313" key="3">
    <source>
        <dbReference type="Proteomes" id="UP000593564"/>
    </source>
</evidence>
<reference evidence="2 3" key="2">
    <citation type="submission" date="2020-07" db="EMBL/GenBank/DDBJ databases">
        <title>Genome assembly of wild tea tree DASZ reveals pedigree and selection history of tea varieties.</title>
        <authorList>
            <person name="Zhang W."/>
        </authorList>
    </citation>
    <scope>NUCLEOTIDE SEQUENCE [LARGE SCALE GENOMIC DNA]</scope>
    <source>
        <strain evidence="3">cv. G240</strain>
        <tissue evidence="2">Leaf</tissue>
    </source>
</reference>
<sequence>MALRLQHPFESPPSAENLPSMSLSSFASRSLSRQTTDSQIYSTTALNSSDLTPKANKSLSLSLSLIEHQVYTQIL</sequence>
<keyword evidence="3" id="KW-1185">Reference proteome</keyword>
<gene>
    <name evidence="2" type="ORF">HYC85_014942</name>
</gene>
<evidence type="ECO:0000313" key="2">
    <source>
        <dbReference type="EMBL" id="KAF5948985.1"/>
    </source>
</evidence>
<dbReference type="Proteomes" id="UP000593564">
    <property type="component" value="Unassembled WGS sequence"/>
</dbReference>
<reference evidence="3" key="1">
    <citation type="journal article" date="2020" name="Nat. Commun.">
        <title>Genome assembly of wild tea tree DASZ reveals pedigree and selection history of tea varieties.</title>
        <authorList>
            <person name="Zhang W."/>
            <person name="Zhang Y."/>
            <person name="Qiu H."/>
            <person name="Guo Y."/>
            <person name="Wan H."/>
            <person name="Zhang X."/>
            <person name="Scossa F."/>
            <person name="Alseekh S."/>
            <person name="Zhang Q."/>
            <person name="Wang P."/>
            <person name="Xu L."/>
            <person name="Schmidt M.H."/>
            <person name="Jia X."/>
            <person name="Li D."/>
            <person name="Zhu A."/>
            <person name="Guo F."/>
            <person name="Chen W."/>
            <person name="Ni D."/>
            <person name="Usadel B."/>
            <person name="Fernie A.R."/>
            <person name="Wen W."/>
        </authorList>
    </citation>
    <scope>NUCLEOTIDE SEQUENCE [LARGE SCALE GENOMIC DNA]</scope>
    <source>
        <strain evidence="3">cv. G240</strain>
    </source>
</reference>
<dbReference type="AlphaFoldDB" id="A0A7J7H8R4"/>
<feature type="region of interest" description="Disordered" evidence="1">
    <location>
        <begin position="33"/>
        <end position="54"/>
    </location>
</feature>
<organism evidence="2 3">
    <name type="scientific">Camellia sinensis</name>
    <name type="common">Tea plant</name>
    <name type="synonym">Thea sinensis</name>
    <dbReference type="NCBI Taxonomy" id="4442"/>
    <lineage>
        <taxon>Eukaryota</taxon>
        <taxon>Viridiplantae</taxon>
        <taxon>Streptophyta</taxon>
        <taxon>Embryophyta</taxon>
        <taxon>Tracheophyta</taxon>
        <taxon>Spermatophyta</taxon>
        <taxon>Magnoliopsida</taxon>
        <taxon>eudicotyledons</taxon>
        <taxon>Gunneridae</taxon>
        <taxon>Pentapetalae</taxon>
        <taxon>asterids</taxon>
        <taxon>Ericales</taxon>
        <taxon>Theaceae</taxon>
        <taxon>Camellia</taxon>
    </lineage>
</organism>